<keyword evidence="2" id="KW-1185">Reference proteome</keyword>
<name>A0ABR2ZE00_9AGAR</name>
<evidence type="ECO:0008006" key="3">
    <source>
        <dbReference type="Google" id="ProtNLM"/>
    </source>
</evidence>
<organism evidence="1 2">
    <name type="scientific">Marasmius tenuissimus</name>
    <dbReference type="NCBI Taxonomy" id="585030"/>
    <lineage>
        <taxon>Eukaryota</taxon>
        <taxon>Fungi</taxon>
        <taxon>Dikarya</taxon>
        <taxon>Basidiomycota</taxon>
        <taxon>Agaricomycotina</taxon>
        <taxon>Agaricomycetes</taxon>
        <taxon>Agaricomycetidae</taxon>
        <taxon>Agaricales</taxon>
        <taxon>Marasmiineae</taxon>
        <taxon>Marasmiaceae</taxon>
        <taxon>Marasmius</taxon>
    </lineage>
</organism>
<dbReference type="Proteomes" id="UP001437256">
    <property type="component" value="Unassembled WGS sequence"/>
</dbReference>
<dbReference type="EMBL" id="JBBXMP010000246">
    <property type="protein sequence ID" value="KAL0059159.1"/>
    <property type="molecule type" value="Genomic_DNA"/>
</dbReference>
<evidence type="ECO:0000313" key="1">
    <source>
        <dbReference type="EMBL" id="KAL0059159.1"/>
    </source>
</evidence>
<comment type="caution">
    <text evidence="1">The sequence shown here is derived from an EMBL/GenBank/DDBJ whole genome shotgun (WGS) entry which is preliminary data.</text>
</comment>
<proteinExistence type="predicted"/>
<sequence length="394" mass="43939">MLIDFGPRIWGLGHPAYGSDGTIRFSVQLDSIEGKGEEVTATLEGYLETPFIRNMIFLSQDIPMASVSRSRHRKVREFSVQIPQSTTLQGLQTPVPPSFMLYDLAGLGCDVKYHVKVHLTGLHGIRVKHDETKTVTIYYLPKSQPSKPPVTQLRRPLRDMHGTILCPEFQNSERTKTITLCPKPPRAALPDASTFQDSVFLTLPSSLSFTAGQTIPYLFSFVFPTHPHLSTLYSGGCAEVVVKKRLNLSHPRRRISLKGFTSRCTPDCPELERPYQLEYGVACSHPKHHSEYEEGVAMLRGSVETGDAGSQCSWRLGAYASVEFVLRASIQPPERFADVLPSFEHEEILELSTDLWGTLQRELSSMGGVPTPAVGLRKNQCPDTSVLDSRIWTI</sequence>
<evidence type="ECO:0000313" key="2">
    <source>
        <dbReference type="Proteomes" id="UP001437256"/>
    </source>
</evidence>
<gene>
    <name evidence="1" type="ORF">AAF712_014131</name>
</gene>
<protein>
    <recommendedName>
        <fullName evidence="3">Arrestin-like N-terminal domain-containing protein</fullName>
    </recommendedName>
</protein>
<reference evidence="1 2" key="1">
    <citation type="submission" date="2024-05" db="EMBL/GenBank/DDBJ databases">
        <title>A draft genome resource for the thread blight pathogen Marasmius tenuissimus strain MS-2.</title>
        <authorList>
            <person name="Yulfo-Soto G.E."/>
            <person name="Baruah I.K."/>
            <person name="Amoako-Attah I."/>
            <person name="Bukari Y."/>
            <person name="Meinhardt L.W."/>
            <person name="Bailey B.A."/>
            <person name="Cohen S.P."/>
        </authorList>
    </citation>
    <scope>NUCLEOTIDE SEQUENCE [LARGE SCALE GENOMIC DNA]</scope>
    <source>
        <strain evidence="1 2">MS-2</strain>
    </source>
</reference>
<accession>A0ABR2ZE00</accession>